<feature type="non-terminal residue" evidence="1">
    <location>
        <position position="1"/>
    </location>
</feature>
<dbReference type="EMBL" id="CAJNOJ010003353">
    <property type="protein sequence ID" value="CAF1563922.1"/>
    <property type="molecule type" value="Genomic_DNA"/>
</dbReference>
<proteinExistence type="predicted"/>
<name>A0A815XZZ7_ADIRI</name>
<gene>
    <name evidence="1" type="ORF">EDS130_LOCUS46729</name>
</gene>
<reference evidence="1" key="1">
    <citation type="submission" date="2021-02" db="EMBL/GenBank/DDBJ databases">
        <authorList>
            <person name="Nowell W R."/>
        </authorList>
    </citation>
    <scope>NUCLEOTIDE SEQUENCE</scope>
</reference>
<sequence>KGSVQSHDIPKAKILALLQAGLTYSYIRNELSASKGCITNIVKEEKQSLPLKNRSGQD</sequence>
<accession>A0A815XZZ7</accession>
<protein>
    <submittedName>
        <fullName evidence="1">Uncharacterized protein</fullName>
    </submittedName>
</protein>
<evidence type="ECO:0000313" key="1">
    <source>
        <dbReference type="EMBL" id="CAF1563922.1"/>
    </source>
</evidence>
<dbReference type="Proteomes" id="UP000663852">
    <property type="component" value="Unassembled WGS sequence"/>
</dbReference>
<dbReference type="AlphaFoldDB" id="A0A815XZZ7"/>
<comment type="caution">
    <text evidence="1">The sequence shown here is derived from an EMBL/GenBank/DDBJ whole genome shotgun (WGS) entry which is preliminary data.</text>
</comment>
<organism evidence="1 2">
    <name type="scientific">Adineta ricciae</name>
    <name type="common">Rotifer</name>
    <dbReference type="NCBI Taxonomy" id="249248"/>
    <lineage>
        <taxon>Eukaryota</taxon>
        <taxon>Metazoa</taxon>
        <taxon>Spiralia</taxon>
        <taxon>Gnathifera</taxon>
        <taxon>Rotifera</taxon>
        <taxon>Eurotatoria</taxon>
        <taxon>Bdelloidea</taxon>
        <taxon>Adinetida</taxon>
        <taxon>Adinetidae</taxon>
        <taxon>Adineta</taxon>
    </lineage>
</organism>
<evidence type="ECO:0000313" key="2">
    <source>
        <dbReference type="Proteomes" id="UP000663852"/>
    </source>
</evidence>